<reference evidence="3 4" key="1">
    <citation type="submission" date="2023-03" db="EMBL/GenBank/DDBJ databases">
        <title>Bacillus Genome Sequencing.</title>
        <authorList>
            <person name="Dunlap C."/>
        </authorList>
    </citation>
    <scope>NUCLEOTIDE SEQUENCE [LARGE SCALE GENOMIC DNA]</scope>
    <source>
        <strain evidence="3 4">B-23453</strain>
    </source>
</reference>
<feature type="domain" description="CAAX prenyl protease 2/Lysostaphin resistance protein A-like" evidence="2">
    <location>
        <begin position="128"/>
        <end position="226"/>
    </location>
</feature>
<organism evidence="3 4">
    <name type="scientific">Heyndrickxia acidicola</name>
    <dbReference type="NCBI Taxonomy" id="209389"/>
    <lineage>
        <taxon>Bacteria</taxon>
        <taxon>Bacillati</taxon>
        <taxon>Bacillota</taxon>
        <taxon>Bacilli</taxon>
        <taxon>Bacillales</taxon>
        <taxon>Bacillaceae</taxon>
        <taxon>Heyndrickxia</taxon>
    </lineage>
</organism>
<dbReference type="Pfam" id="PF02517">
    <property type="entry name" value="Rce1-like"/>
    <property type="match status" value="1"/>
</dbReference>
<protein>
    <submittedName>
        <fullName evidence="3">Type II CAAX endopeptidase family protein</fullName>
    </submittedName>
</protein>
<evidence type="ECO:0000313" key="4">
    <source>
        <dbReference type="Proteomes" id="UP001341444"/>
    </source>
</evidence>
<dbReference type="Proteomes" id="UP001341444">
    <property type="component" value="Unassembled WGS sequence"/>
</dbReference>
<gene>
    <name evidence="3" type="ORF">P4T90_10505</name>
</gene>
<dbReference type="RefSeq" id="WP_157090818.1">
    <property type="nucleotide sequence ID" value="NZ_JARMAB010000013.1"/>
</dbReference>
<accession>A0ABU6MJT7</accession>
<name>A0ABU6MJT7_9BACI</name>
<keyword evidence="4" id="KW-1185">Reference proteome</keyword>
<feature type="transmembrane region" description="Helical" evidence="1">
    <location>
        <begin position="21"/>
        <end position="48"/>
    </location>
</feature>
<keyword evidence="1" id="KW-1133">Transmembrane helix</keyword>
<comment type="caution">
    <text evidence="3">The sequence shown here is derived from an EMBL/GenBank/DDBJ whole genome shotgun (WGS) entry which is preliminary data.</text>
</comment>
<feature type="transmembrane region" description="Helical" evidence="1">
    <location>
        <begin position="101"/>
        <end position="120"/>
    </location>
</feature>
<dbReference type="InterPro" id="IPR003675">
    <property type="entry name" value="Rce1/LyrA-like_dom"/>
</dbReference>
<feature type="transmembrane region" description="Helical" evidence="1">
    <location>
        <begin position="68"/>
        <end position="89"/>
    </location>
</feature>
<feature type="transmembrane region" description="Helical" evidence="1">
    <location>
        <begin position="188"/>
        <end position="209"/>
    </location>
</feature>
<evidence type="ECO:0000256" key="1">
    <source>
        <dbReference type="SAM" id="Phobius"/>
    </source>
</evidence>
<keyword evidence="1" id="KW-0472">Membrane</keyword>
<evidence type="ECO:0000313" key="3">
    <source>
        <dbReference type="EMBL" id="MED1203507.1"/>
    </source>
</evidence>
<dbReference type="EMBL" id="JARMAB010000013">
    <property type="protein sequence ID" value="MED1203507.1"/>
    <property type="molecule type" value="Genomic_DNA"/>
</dbReference>
<feature type="transmembrane region" description="Helical" evidence="1">
    <location>
        <begin position="158"/>
        <end position="182"/>
    </location>
</feature>
<feature type="transmembrane region" description="Helical" evidence="1">
    <location>
        <begin position="126"/>
        <end position="146"/>
    </location>
</feature>
<evidence type="ECO:0000259" key="2">
    <source>
        <dbReference type="Pfam" id="PF02517"/>
    </source>
</evidence>
<sequence>MIVISKFNMTLWQSLKLSTRALLITVVLYLIAVIGWNVTYLKLIFPFIEKFILTYMNTTWSNYLIDLIGTWIGQSFFPIALYFIVVRPYRFRTILLTNYRLDLIRTLFLIIFTVGLYLVFTPQQKPIYIIVLLTLICTGFTEEYSFRGVLTRVFRDRLGIVRATVLVSLLFSSAHCLEWFYIEQVPVNQVWISFIIVFIMGILFTVIAWRSGSLFWAAFIHTLHDFKAHIDPTYESSWKSIISLMICGVIGAELLRFVSKPKSNITNLGKSSSDAESDM</sequence>
<keyword evidence="1" id="KW-0812">Transmembrane</keyword>
<proteinExistence type="predicted"/>